<evidence type="ECO:0000256" key="2">
    <source>
        <dbReference type="SAM" id="Phobius"/>
    </source>
</evidence>
<feature type="compositionally biased region" description="Acidic residues" evidence="1">
    <location>
        <begin position="314"/>
        <end position="325"/>
    </location>
</feature>
<evidence type="ECO:0000259" key="3">
    <source>
        <dbReference type="Pfam" id="PF13828"/>
    </source>
</evidence>
<protein>
    <recommendedName>
        <fullName evidence="7">Regulator of septum formation</fullName>
    </recommendedName>
</protein>
<dbReference type="AlphaFoldDB" id="A0A7W9KGW8"/>
<accession>A0A7W9KGW8</accession>
<dbReference type="RefSeq" id="WP_184862832.1">
    <property type="nucleotide sequence ID" value="NZ_BAAAWY010000003.1"/>
</dbReference>
<gene>
    <name evidence="5" type="ORF">BJ998_003421</name>
</gene>
<dbReference type="Pfam" id="PF13845">
    <property type="entry name" value="Septum_form"/>
    <property type="match status" value="1"/>
</dbReference>
<keyword evidence="6" id="KW-1185">Reference proteome</keyword>
<dbReference type="InterPro" id="IPR026004">
    <property type="entry name" value="Septum_form"/>
</dbReference>
<evidence type="ECO:0000313" key="5">
    <source>
        <dbReference type="EMBL" id="MBB5892225.1"/>
    </source>
</evidence>
<dbReference type="Pfam" id="PF13828">
    <property type="entry name" value="DUF4190"/>
    <property type="match status" value="1"/>
</dbReference>
<name>A0A7W9KGW8_9PSEU</name>
<keyword evidence="2" id="KW-0472">Membrane</keyword>
<feature type="region of interest" description="Disordered" evidence="1">
    <location>
        <begin position="311"/>
        <end position="334"/>
    </location>
</feature>
<keyword evidence="2" id="KW-0812">Transmembrane</keyword>
<keyword evidence="2" id="KW-1133">Transmembrane helix</keyword>
<sequence length="347" mass="37440">MSTEHEQQPAYQNYPAMPPAQPGPLVGVKPGVNGFAITSFVLGIVGFVGAVLGVIFGIVALADIRRTRQRGKGLAVSGIVLSGVWALAWVAFISFAFVYGFQQAASQQAASSGANVSYNFQPGQCFDRDNTSKAVTVRDCVQPHDAEVFAVEPLSGTSYPGVTAVQAVGRSKCTADSDRFLTPGLNYPDIDVHYLYPQQASWARGDRSVKCYYADVKGAKMTGHAKDSGSPYTEDQKRYLAAVAPYNQIVDEEADTDTWTAERDVVARSVPVVQKEIDVLKAGPWPADIQPVFDKLVAEKQLELAARQRAAAATDEDSFDDALDDADSHDGTDQARVIRVSLHLPPR</sequence>
<reference evidence="5 6" key="1">
    <citation type="submission" date="2020-08" db="EMBL/GenBank/DDBJ databases">
        <title>Sequencing the genomes of 1000 actinobacteria strains.</title>
        <authorList>
            <person name="Klenk H.-P."/>
        </authorList>
    </citation>
    <scope>NUCLEOTIDE SEQUENCE [LARGE SCALE GENOMIC DNA]</scope>
    <source>
        <strain evidence="5 6">DSM 43851</strain>
    </source>
</reference>
<organism evidence="5 6">
    <name type="scientific">Kutzneria kofuensis</name>
    <dbReference type="NCBI Taxonomy" id="103725"/>
    <lineage>
        <taxon>Bacteria</taxon>
        <taxon>Bacillati</taxon>
        <taxon>Actinomycetota</taxon>
        <taxon>Actinomycetes</taxon>
        <taxon>Pseudonocardiales</taxon>
        <taxon>Pseudonocardiaceae</taxon>
        <taxon>Kutzneria</taxon>
    </lineage>
</organism>
<feature type="domain" description="Septum formation-related" evidence="4">
    <location>
        <begin position="108"/>
        <end position="211"/>
    </location>
</feature>
<dbReference type="Proteomes" id="UP000585638">
    <property type="component" value="Unassembled WGS sequence"/>
</dbReference>
<evidence type="ECO:0008006" key="7">
    <source>
        <dbReference type="Google" id="ProtNLM"/>
    </source>
</evidence>
<feature type="transmembrane region" description="Helical" evidence="2">
    <location>
        <begin position="74"/>
        <end position="101"/>
    </location>
</feature>
<proteinExistence type="predicted"/>
<evidence type="ECO:0000259" key="4">
    <source>
        <dbReference type="Pfam" id="PF13845"/>
    </source>
</evidence>
<dbReference type="EMBL" id="JACHIR010000001">
    <property type="protein sequence ID" value="MBB5892225.1"/>
    <property type="molecule type" value="Genomic_DNA"/>
</dbReference>
<evidence type="ECO:0000313" key="6">
    <source>
        <dbReference type="Proteomes" id="UP000585638"/>
    </source>
</evidence>
<evidence type="ECO:0000256" key="1">
    <source>
        <dbReference type="SAM" id="MobiDB-lite"/>
    </source>
</evidence>
<dbReference type="InterPro" id="IPR025241">
    <property type="entry name" value="DUF4190"/>
</dbReference>
<comment type="caution">
    <text evidence="5">The sequence shown here is derived from an EMBL/GenBank/DDBJ whole genome shotgun (WGS) entry which is preliminary data.</text>
</comment>
<feature type="domain" description="DUF4190" evidence="3">
    <location>
        <begin position="36"/>
        <end position="91"/>
    </location>
</feature>
<feature type="transmembrane region" description="Helical" evidence="2">
    <location>
        <begin position="35"/>
        <end position="62"/>
    </location>
</feature>